<evidence type="ECO:0000256" key="1">
    <source>
        <dbReference type="SAM" id="MobiDB-lite"/>
    </source>
</evidence>
<gene>
    <name evidence="4" type="ORF">ACFOWZ_40215</name>
</gene>
<reference evidence="5" key="1">
    <citation type="journal article" date="2019" name="Int. J. Syst. Evol. Microbiol.">
        <title>The Global Catalogue of Microorganisms (GCM) 10K type strain sequencing project: providing services to taxonomists for standard genome sequencing and annotation.</title>
        <authorList>
            <consortium name="The Broad Institute Genomics Platform"/>
            <consortium name="The Broad Institute Genome Sequencing Center for Infectious Disease"/>
            <person name="Wu L."/>
            <person name="Ma J."/>
        </authorList>
    </citation>
    <scope>NUCLEOTIDE SEQUENCE [LARGE SCALE GENOMIC DNA]</scope>
    <source>
        <strain evidence="5">CGMCC 4.7405</strain>
    </source>
</reference>
<dbReference type="Pfam" id="PF05729">
    <property type="entry name" value="NACHT"/>
    <property type="match status" value="1"/>
</dbReference>
<proteinExistence type="predicted"/>
<dbReference type="Pfam" id="PF13676">
    <property type="entry name" value="TIR_2"/>
    <property type="match status" value="1"/>
</dbReference>
<comment type="caution">
    <text evidence="4">The sequence shown here is derived from an EMBL/GenBank/DDBJ whole genome shotgun (WGS) entry which is preliminary data.</text>
</comment>
<feature type="region of interest" description="Disordered" evidence="1">
    <location>
        <begin position="156"/>
        <end position="194"/>
    </location>
</feature>
<sequence length="898" mass="100028">MDQAARPQRVFISYAHDSDEHKEQVRELWCFLRSNGVDAQLDLGATEDRRDWTLWMEDEIRQADRVLVVASAAYRERAEGRTSRNTGRGVQWEARLIRGAFYTDPRGLGRFIPVVLPGESVAGVPDFLAPATSTVYHVHAFTTSGAEDLLRLLTGQPANPAPRLGPPPVYTRSGLPRRSRPRPPVAPLRRADAPSGSKTFRLVNAHLRDRRVQAALRAGILAGAESALGADLTPTQMSALRRYLDSPDFEEIQFQVLLWRLFDHKDEDIAAVLRIEISHGLRLHVELSERIRNNGALSLLNAVVESVEECIPTLLLPVVTDEVAAWLSHQATKCATNNVMSLGELKAVQDTRGFADRMRARIAVTHAVMRLPHLRVTGMSASVAYDDLYVTPNLQGASASAQVGTRSVLLGDPGAGKSTMMAKLAWEIATDDTERVPFLLVLRNFATALREGGRGLVAYLEALCREPYNIEPPAGAVEYLLRNRRAVVLLDGVDELVDTDLRDRFARLIESFADEYPSVPIIVTARKVGYETAALNPKQFDVGVIKEFDDHQVSVYVRRWFALDANTSEHDRATLADTFLQHGDTVGELRSNPLLLALLCSMYASEHYLPTNLAQVYEKCALMLFEQWDQMRGVPLPARFEGRLRGAVGYLAWRQLTSSDDMTTSWPRQKIMSVLMNYLEDKGFDHDEASEHAAAFVDFCTGRPWVLSDSGSDHGQPTYGFTHRTFLEFFAADYLVRSNKTAESLWLAIHARSRDVRWGPVARIALQLYDQKHDDGASEMLQLITAEDHPLALEFSADALRHVQPTPAIIRRIVSAELRAAATTGSWTDDDWCSSSSRIHRSLVEERLTNLIRTASPANQGIVRKSIGVLLTDYANDGPHRRMAEHLLSALAADLSGR</sequence>
<dbReference type="InterPro" id="IPR013568">
    <property type="entry name" value="SEFIR_dom"/>
</dbReference>
<feature type="compositionally biased region" description="Pro residues" evidence="1">
    <location>
        <begin position="159"/>
        <end position="169"/>
    </location>
</feature>
<organism evidence="4 5">
    <name type="scientific">Lentzea rhizosphaerae</name>
    <dbReference type="NCBI Taxonomy" id="2041025"/>
    <lineage>
        <taxon>Bacteria</taxon>
        <taxon>Bacillati</taxon>
        <taxon>Actinomycetota</taxon>
        <taxon>Actinomycetes</taxon>
        <taxon>Pseudonocardiales</taxon>
        <taxon>Pseudonocardiaceae</taxon>
        <taxon>Lentzea</taxon>
    </lineage>
</organism>
<dbReference type="RefSeq" id="WP_382379215.1">
    <property type="nucleotide sequence ID" value="NZ_JBHRZI010000040.1"/>
</dbReference>
<dbReference type="InterPro" id="IPR027417">
    <property type="entry name" value="P-loop_NTPase"/>
</dbReference>
<keyword evidence="5" id="KW-1185">Reference proteome</keyword>
<evidence type="ECO:0000313" key="5">
    <source>
        <dbReference type="Proteomes" id="UP001595690"/>
    </source>
</evidence>
<dbReference type="PANTHER" id="PTHR46844:SF1">
    <property type="entry name" value="SLR5058 PROTEIN"/>
    <property type="match status" value="1"/>
</dbReference>
<dbReference type="Gene3D" id="3.40.50.300">
    <property type="entry name" value="P-loop containing nucleotide triphosphate hydrolases"/>
    <property type="match status" value="1"/>
</dbReference>
<name>A0ABV8C6P4_9PSEU</name>
<protein>
    <submittedName>
        <fullName evidence="4">NACHT domain-containing protein</fullName>
    </submittedName>
</protein>
<dbReference type="PROSITE" id="PS51534">
    <property type="entry name" value="SEFIR"/>
    <property type="match status" value="1"/>
</dbReference>
<evidence type="ECO:0000259" key="3">
    <source>
        <dbReference type="PROSITE" id="PS51534"/>
    </source>
</evidence>
<dbReference type="SUPFAM" id="SSF52200">
    <property type="entry name" value="Toll/Interleukin receptor TIR domain"/>
    <property type="match status" value="1"/>
</dbReference>
<dbReference type="Gene3D" id="3.40.50.11530">
    <property type="match status" value="1"/>
</dbReference>
<evidence type="ECO:0000259" key="2">
    <source>
        <dbReference type="PROSITE" id="PS50837"/>
    </source>
</evidence>
<dbReference type="InterPro" id="IPR000157">
    <property type="entry name" value="TIR_dom"/>
</dbReference>
<dbReference type="InterPro" id="IPR007111">
    <property type="entry name" value="NACHT_NTPase"/>
</dbReference>
<dbReference type="Proteomes" id="UP001595690">
    <property type="component" value="Unassembled WGS sequence"/>
</dbReference>
<dbReference type="PANTHER" id="PTHR46844">
    <property type="entry name" value="SLR5058 PROTEIN"/>
    <property type="match status" value="1"/>
</dbReference>
<accession>A0ABV8C6P4</accession>
<dbReference type="PROSITE" id="PS50837">
    <property type="entry name" value="NACHT"/>
    <property type="match status" value="1"/>
</dbReference>
<dbReference type="InterPro" id="IPR035897">
    <property type="entry name" value="Toll_tir_struct_dom_sf"/>
</dbReference>
<dbReference type="SUPFAM" id="SSF52540">
    <property type="entry name" value="P-loop containing nucleoside triphosphate hydrolases"/>
    <property type="match status" value="1"/>
</dbReference>
<feature type="domain" description="SEFIR" evidence="3">
    <location>
        <begin position="7"/>
        <end position="149"/>
    </location>
</feature>
<feature type="domain" description="NACHT" evidence="2">
    <location>
        <begin position="405"/>
        <end position="526"/>
    </location>
</feature>
<evidence type="ECO:0000313" key="4">
    <source>
        <dbReference type="EMBL" id="MFC3897733.1"/>
    </source>
</evidence>
<dbReference type="EMBL" id="JBHRZI010000040">
    <property type="protein sequence ID" value="MFC3897733.1"/>
    <property type="molecule type" value="Genomic_DNA"/>
</dbReference>